<sequence length="465" mass="50422">MSTGSQTLRRRIMRWWPGPMTCRFRASRHQAIPASATRASSPALPSVAVEPPTTPCLRWCSELDMKPGERQRLWAKAAHCCPWYFQAVRTRGSKTMQQLRMGCPVREPSKWVTQMWDIPNSPFYIPQDAWAPHLFSHPSTQTHTHQLTHLIQTCAAAMPLLTHYPGKCMSHTGSTYTFTTCRIMHPSDELTRVTPSVMSGPTSCVMTSSSSVRSAPCTPRRLSLSAESFTNLRDSTKTMSTSGGLVRLLQERGISAAVYNPRSWDRADASTPTGGAPSVRPPPPRPPDTLPSTPPNSPTHRLRRSKPISPVGPFDLSPSGLPYDNFLASKPASSILKEVRAEARSNESADDASQTDVSVSNLKLVDKLKRFSMAGDIRSSSSGNAGLAMLGPLGGLHRSGPPFGPSVGSCPIGGLPTLNTGIRRNRSYPAMVGASMAMKGPGPGVHTDILLAPSQLHRQTSLNDE</sequence>
<dbReference type="EMBL" id="JAGEUA010000004">
    <property type="protein sequence ID" value="KAL0985293.1"/>
    <property type="molecule type" value="Genomic_DNA"/>
</dbReference>
<evidence type="ECO:0000256" key="1">
    <source>
        <dbReference type="SAM" id="MobiDB-lite"/>
    </source>
</evidence>
<dbReference type="Proteomes" id="UP001557470">
    <property type="component" value="Unassembled WGS sequence"/>
</dbReference>
<reference evidence="2 3" key="1">
    <citation type="submission" date="2024-06" db="EMBL/GenBank/DDBJ databases">
        <authorList>
            <person name="Pan Q."/>
            <person name="Wen M."/>
            <person name="Jouanno E."/>
            <person name="Zahm M."/>
            <person name="Klopp C."/>
            <person name="Cabau C."/>
            <person name="Louis A."/>
            <person name="Berthelot C."/>
            <person name="Parey E."/>
            <person name="Roest Crollius H."/>
            <person name="Montfort J."/>
            <person name="Robinson-Rechavi M."/>
            <person name="Bouchez O."/>
            <person name="Lampietro C."/>
            <person name="Lopez Roques C."/>
            <person name="Donnadieu C."/>
            <person name="Postlethwait J."/>
            <person name="Bobe J."/>
            <person name="Verreycken H."/>
            <person name="Guiguen Y."/>
        </authorList>
    </citation>
    <scope>NUCLEOTIDE SEQUENCE [LARGE SCALE GENOMIC DNA]</scope>
    <source>
        <strain evidence="2">Up_M1</strain>
        <tissue evidence="2">Testis</tissue>
    </source>
</reference>
<dbReference type="InterPro" id="IPR051946">
    <property type="entry name" value="Intracell_Traff-Reg"/>
</dbReference>
<protein>
    <submittedName>
        <fullName evidence="2">Uncharacterized protein</fullName>
    </submittedName>
</protein>
<dbReference type="AlphaFoldDB" id="A0ABD0WY63"/>
<gene>
    <name evidence="2" type="ORF">UPYG_G00155120</name>
</gene>
<accession>A0ABD0WY63</accession>
<dbReference type="PANTHER" id="PTHR15751">
    <property type="entry name" value="TRAFFICKING KINESIN-BINDING PROTEIN"/>
    <property type="match status" value="1"/>
</dbReference>
<comment type="caution">
    <text evidence="2">The sequence shown here is derived from an EMBL/GenBank/DDBJ whole genome shotgun (WGS) entry which is preliminary data.</text>
</comment>
<proteinExistence type="predicted"/>
<keyword evidence="3" id="KW-1185">Reference proteome</keyword>
<name>A0ABD0WY63_UMBPY</name>
<evidence type="ECO:0000313" key="3">
    <source>
        <dbReference type="Proteomes" id="UP001557470"/>
    </source>
</evidence>
<dbReference type="PANTHER" id="PTHR15751:SF11">
    <property type="entry name" value="TRAFFICKING KINESIN-BINDING PROTEIN 1"/>
    <property type="match status" value="1"/>
</dbReference>
<organism evidence="2 3">
    <name type="scientific">Umbra pygmaea</name>
    <name type="common">Eastern mudminnow</name>
    <dbReference type="NCBI Taxonomy" id="75934"/>
    <lineage>
        <taxon>Eukaryota</taxon>
        <taxon>Metazoa</taxon>
        <taxon>Chordata</taxon>
        <taxon>Craniata</taxon>
        <taxon>Vertebrata</taxon>
        <taxon>Euteleostomi</taxon>
        <taxon>Actinopterygii</taxon>
        <taxon>Neopterygii</taxon>
        <taxon>Teleostei</taxon>
        <taxon>Protacanthopterygii</taxon>
        <taxon>Esociformes</taxon>
        <taxon>Umbridae</taxon>
        <taxon>Umbra</taxon>
    </lineage>
</organism>
<evidence type="ECO:0000313" key="2">
    <source>
        <dbReference type="EMBL" id="KAL0985293.1"/>
    </source>
</evidence>
<feature type="region of interest" description="Disordered" evidence="1">
    <location>
        <begin position="264"/>
        <end position="315"/>
    </location>
</feature>
<feature type="compositionally biased region" description="Pro residues" evidence="1">
    <location>
        <begin position="279"/>
        <end position="297"/>
    </location>
</feature>